<sequence length="230" mass="23386">MRRPRPAVVVLALSLTALGTAGVVTGATLVAAGSAPGVDGSVGARPLGVATAAAAPSTRTPSTTPANVVGAPFRELPQTPPGPVVPPVRVSIPSLGVRSDVVPTGVDRDGTTQIPEDVDVLGWYRYGPAPRDSGSTVIVGHRDGRGQGRGALYALGALSVGDPIRVTLADGSRVDYRVVAREVLDKQAVPLEDIFARSGGRVLSLISCGGVYDRARGGYQANVLVTAVPV</sequence>
<dbReference type="InterPro" id="IPR005754">
    <property type="entry name" value="Sortase"/>
</dbReference>
<keyword evidence="1" id="KW-0378">Hydrolase</keyword>
<dbReference type="Pfam" id="PF04203">
    <property type="entry name" value="Sortase"/>
    <property type="match status" value="1"/>
</dbReference>
<dbReference type="EMBL" id="CAFBPU010000072">
    <property type="protein sequence ID" value="CAB5039984.1"/>
    <property type="molecule type" value="Genomic_DNA"/>
</dbReference>
<dbReference type="GO" id="GO:0016787">
    <property type="term" value="F:hydrolase activity"/>
    <property type="evidence" value="ECO:0007669"/>
    <property type="project" value="UniProtKB-KW"/>
</dbReference>
<organism evidence="2">
    <name type="scientific">freshwater metagenome</name>
    <dbReference type="NCBI Taxonomy" id="449393"/>
    <lineage>
        <taxon>unclassified sequences</taxon>
        <taxon>metagenomes</taxon>
        <taxon>ecological metagenomes</taxon>
    </lineage>
</organism>
<reference evidence="2" key="1">
    <citation type="submission" date="2020-05" db="EMBL/GenBank/DDBJ databases">
        <authorList>
            <person name="Chiriac C."/>
            <person name="Salcher M."/>
            <person name="Ghai R."/>
            <person name="Kavagutti S V."/>
        </authorList>
    </citation>
    <scope>NUCLEOTIDE SEQUENCE</scope>
</reference>
<gene>
    <name evidence="2" type="ORF">UFOPK4150_02258</name>
</gene>
<proteinExistence type="predicted"/>
<dbReference type="InterPro" id="IPR042001">
    <property type="entry name" value="Sortase_F"/>
</dbReference>
<dbReference type="Gene3D" id="2.40.260.10">
    <property type="entry name" value="Sortase"/>
    <property type="match status" value="1"/>
</dbReference>
<protein>
    <submittedName>
        <fullName evidence="2">Unannotated protein</fullName>
    </submittedName>
</protein>
<dbReference type="InterPro" id="IPR023365">
    <property type="entry name" value="Sortase_dom-sf"/>
</dbReference>
<evidence type="ECO:0000256" key="1">
    <source>
        <dbReference type="ARBA" id="ARBA00022801"/>
    </source>
</evidence>
<dbReference type="SUPFAM" id="SSF63817">
    <property type="entry name" value="Sortase"/>
    <property type="match status" value="1"/>
</dbReference>
<dbReference type="CDD" id="cd05829">
    <property type="entry name" value="Sortase_F"/>
    <property type="match status" value="1"/>
</dbReference>
<evidence type="ECO:0000313" key="2">
    <source>
        <dbReference type="EMBL" id="CAB5039984.1"/>
    </source>
</evidence>
<accession>A0A6J7SF56</accession>
<dbReference type="AlphaFoldDB" id="A0A6J7SF56"/>
<name>A0A6J7SF56_9ZZZZ</name>